<dbReference type="EMBL" id="JALAYX010000001">
    <property type="protein sequence ID" value="MCJ8236779.1"/>
    <property type="molecule type" value="Genomic_DNA"/>
</dbReference>
<dbReference type="PANTHER" id="PTHR18901:SF38">
    <property type="entry name" value="PSEUDOURIDINE-5'-PHOSPHATASE"/>
    <property type="match status" value="1"/>
</dbReference>
<dbReference type="SFLD" id="SFLDS00003">
    <property type="entry name" value="Haloacid_Dehalogenase"/>
    <property type="match status" value="1"/>
</dbReference>
<evidence type="ECO:0000313" key="1">
    <source>
        <dbReference type="EMBL" id="MCJ8236779.1"/>
    </source>
</evidence>
<dbReference type="PANTHER" id="PTHR18901">
    <property type="entry name" value="2-DEOXYGLUCOSE-6-PHOSPHATE PHOSPHATASE 2"/>
    <property type="match status" value="1"/>
</dbReference>
<dbReference type="CDD" id="cd07526">
    <property type="entry name" value="HAD_BPGM_like"/>
    <property type="match status" value="1"/>
</dbReference>
<dbReference type="SFLD" id="SFLDG01135">
    <property type="entry name" value="C1.5.6:_HAD__Beta-PGM__Phospha"/>
    <property type="match status" value="1"/>
</dbReference>
<organism evidence="1 2">
    <name type="scientific">Peteryoungia algae</name>
    <dbReference type="NCBI Taxonomy" id="2919917"/>
    <lineage>
        <taxon>Bacteria</taxon>
        <taxon>Pseudomonadati</taxon>
        <taxon>Pseudomonadota</taxon>
        <taxon>Alphaproteobacteria</taxon>
        <taxon>Hyphomicrobiales</taxon>
        <taxon>Rhizobiaceae</taxon>
        <taxon>Peteryoungia</taxon>
    </lineage>
</organism>
<dbReference type="RefSeq" id="WP_245134020.1">
    <property type="nucleotide sequence ID" value="NZ_CP128477.1"/>
</dbReference>
<name>A0ABT0CUD3_9HYPH</name>
<keyword evidence="1" id="KW-0378">Hydrolase</keyword>
<dbReference type="GO" id="GO:0016787">
    <property type="term" value="F:hydrolase activity"/>
    <property type="evidence" value="ECO:0007669"/>
    <property type="project" value="UniProtKB-KW"/>
</dbReference>
<dbReference type="InterPro" id="IPR006439">
    <property type="entry name" value="HAD-SF_hydro_IA"/>
</dbReference>
<reference evidence="1 2" key="1">
    <citation type="submission" date="2022-03" db="EMBL/GenBank/DDBJ databases">
        <title>Rhizobium SSM4.3 sp. nov., isolated from Sediment (Gouqi Island).</title>
        <authorList>
            <person name="Chen G."/>
        </authorList>
    </citation>
    <scope>NUCLEOTIDE SEQUENCE [LARGE SCALE GENOMIC DNA]</scope>
    <source>
        <strain evidence="1 2">SSM4.3</strain>
        <plasmid evidence="1">unnamed</plasmid>
    </source>
</reference>
<gene>
    <name evidence="1" type="ORF">MKJ03_00420</name>
</gene>
<geneLocation type="plasmid" evidence="1">
    <name>unnamed</name>
</geneLocation>
<keyword evidence="1" id="KW-0614">Plasmid</keyword>
<dbReference type="Proteomes" id="UP001522662">
    <property type="component" value="Unassembled WGS sequence"/>
</dbReference>
<accession>A0ABT0CUD3</accession>
<comment type="caution">
    <text evidence="1">The sequence shown here is derived from an EMBL/GenBank/DDBJ whole genome shotgun (WGS) entry which is preliminary data.</text>
</comment>
<protein>
    <submittedName>
        <fullName evidence="1">HAD family hydrolase</fullName>
    </submittedName>
</protein>
<dbReference type="SFLD" id="SFLDG01129">
    <property type="entry name" value="C1.5:_HAD__Beta-PGM__Phosphata"/>
    <property type="match status" value="1"/>
</dbReference>
<dbReference type="InterPro" id="IPR041492">
    <property type="entry name" value="HAD_2"/>
</dbReference>
<dbReference type="Gene3D" id="3.40.50.1000">
    <property type="entry name" value="HAD superfamily/HAD-like"/>
    <property type="match status" value="1"/>
</dbReference>
<sequence length="235" mass="25112">MEPQPIRLVIFDCDGVLVDSEGIALEVLVEALAKNGVRLTIEGAADRFLGRSLGSLAEAVRSEFGVEIDPPFLAGMREVLYARFRAELKPLPGVATLIDALKGANVECCVASSSQRERIDLSLSVTGLLARLTPHIFSATMVKNGKPAPDLFLHAAAEMGTAPESCLVIEDSPAGVRAAQAAGMKVCAFTGGSHTHHASYRQALMQLQPDAQFDAMENLLHFVFGARRPEDLTDA</sequence>
<keyword evidence="2" id="KW-1185">Reference proteome</keyword>
<proteinExistence type="predicted"/>
<dbReference type="NCBIfam" id="TIGR01509">
    <property type="entry name" value="HAD-SF-IA-v3"/>
    <property type="match status" value="1"/>
</dbReference>
<dbReference type="Pfam" id="PF13419">
    <property type="entry name" value="HAD_2"/>
    <property type="match status" value="1"/>
</dbReference>
<evidence type="ECO:0000313" key="2">
    <source>
        <dbReference type="Proteomes" id="UP001522662"/>
    </source>
</evidence>
<dbReference type="InterPro" id="IPR036412">
    <property type="entry name" value="HAD-like_sf"/>
</dbReference>
<dbReference type="InterPro" id="IPR023198">
    <property type="entry name" value="PGP-like_dom2"/>
</dbReference>
<dbReference type="SUPFAM" id="SSF56784">
    <property type="entry name" value="HAD-like"/>
    <property type="match status" value="1"/>
</dbReference>
<dbReference type="Gene3D" id="1.10.150.240">
    <property type="entry name" value="Putative phosphatase, domain 2"/>
    <property type="match status" value="1"/>
</dbReference>
<dbReference type="InterPro" id="IPR023214">
    <property type="entry name" value="HAD_sf"/>
</dbReference>